<protein>
    <submittedName>
        <fullName evidence="1">Uncharacterized protein</fullName>
    </submittedName>
</protein>
<accession>A0A6I4UZ49</accession>
<sequence>MTAFVLGTLFAVAAVATLISLADSAVRGHRAYQHLRQASQPDCAAVPQAEVIREHAPADFALLAEANTYRITRSFRENAGLADPMLLPAAA</sequence>
<reference evidence="1 2" key="1">
    <citation type="submission" date="2019-12" db="EMBL/GenBank/DDBJ databases">
        <title>Genomic-based taxomic classification of the family Erythrobacteraceae.</title>
        <authorList>
            <person name="Xu L."/>
        </authorList>
    </citation>
    <scope>NUCLEOTIDE SEQUENCE [LARGE SCALE GENOMIC DNA]</scope>
    <source>
        <strain evidence="1 2">SW-109</strain>
    </source>
</reference>
<evidence type="ECO:0000313" key="1">
    <source>
        <dbReference type="EMBL" id="MXP46923.1"/>
    </source>
</evidence>
<gene>
    <name evidence="1" type="ORF">GRI43_05905</name>
</gene>
<keyword evidence="2" id="KW-1185">Reference proteome</keyword>
<comment type="caution">
    <text evidence="1">The sequence shown here is derived from an EMBL/GenBank/DDBJ whole genome shotgun (WGS) entry which is preliminary data.</text>
</comment>
<dbReference type="EMBL" id="WTYP01000001">
    <property type="protein sequence ID" value="MXP46923.1"/>
    <property type="molecule type" value="Genomic_DNA"/>
</dbReference>
<dbReference type="Proteomes" id="UP000471435">
    <property type="component" value="Unassembled WGS sequence"/>
</dbReference>
<dbReference type="AlphaFoldDB" id="A0A6I4UZ49"/>
<name>A0A6I4UZ49_9SPHN</name>
<evidence type="ECO:0000313" key="2">
    <source>
        <dbReference type="Proteomes" id="UP000471435"/>
    </source>
</evidence>
<dbReference type="RefSeq" id="WP_160730103.1">
    <property type="nucleotide sequence ID" value="NZ_WTYP01000001.1"/>
</dbReference>
<proteinExistence type="predicted"/>
<organism evidence="1 2">
    <name type="scientific">Pontixanthobacter luteolus</name>
    <dbReference type="NCBI Taxonomy" id="295089"/>
    <lineage>
        <taxon>Bacteria</taxon>
        <taxon>Pseudomonadati</taxon>
        <taxon>Pseudomonadota</taxon>
        <taxon>Alphaproteobacteria</taxon>
        <taxon>Sphingomonadales</taxon>
        <taxon>Erythrobacteraceae</taxon>
        <taxon>Pontixanthobacter</taxon>
    </lineage>
</organism>